<evidence type="ECO:0000313" key="5">
    <source>
        <dbReference type="Proteomes" id="UP000256373"/>
    </source>
</evidence>
<evidence type="ECO:0000256" key="1">
    <source>
        <dbReference type="ARBA" id="ARBA00022801"/>
    </source>
</evidence>
<keyword evidence="2" id="KW-0472">Membrane</keyword>
<dbReference type="InterPro" id="IPR002471">
    <property type="entry name" value="Pept_S9_AS"/>
</dbReference>
<accession>A0A3D8YCJ2</accession>
<evidence type="ECO:0000256" key="2">
    <source>
        <dbReference type="SAM" id="Phobius"/>
    </source>
</evidence>
<dbReference type="Gene3D" id="3.40.50.1820">
    <property type="entry name" value="alpha/beta hydrolase"/>
    <property type="match status" value="1"/>
</dbReference>
<comment type="caution">
    <text evidence="4">The sequence shown here is derived from an EMBL/GenBank/DDBJ whole genome shotgun (WGS) entry which is preliminary data.</text>
</comment>
<dbReference type="InterPro" id="IPR022742">
    <property type="entry name" value="Hydrolase_4"/>
</dbReference>
<evidence type="ECO:0000313" key="4">
    <source>
        <dbReference type="EMBL" id="REA61553.1"/>
    </source>
</evidence>
<dbReference type="PROSITE" id="PS00708">
    <property type="entry name" value="PRO_ENDOPEP_SER"/>
    <property type="match status" value="1"/>
</dbReference>
<dbReference type="InterPro" id="IPR053145">
    <property type="entry name" value="AB_hydrolase_Est10"/>
</dbReference>
<dbReference type="InterPro" id="IPR029058">
    <property type="entry name" value="AB_hydrolase_fold"/>
</dbReference>
<proteinExistence type="predicted"/>
<dbReference type="AlphaFoldDB" id="A0A3D8YCJ2"/>
<dbReference type="Pfam" id="PF12146">
    <property type="entry name" value="Hydrolase_4"/>
    <property type="match status" value="1"/>
</dbReference>
<keyword evidence="1 4" id="KW-0378">Hydrolase</keyword>
<dbReference type="GO" id="GO:0052689">
    <property type="term" value="F:carboxylic ester hydrolase activity"/>
    <property type="evidence" value="ECO:0007669"/>
    <property type="project" value="TreeGrafter"/>
</dbReference>
<dbReference type="PANTHER" id="PTHR43265:SF1">
    <property type="entry name" value="ESTERASE ESTD"/>
    <property type="match status" value="1"/>
</dbReference>
<keyword evidence="2" id="KW-1133">Transmembrane helix</keyword>
<gene>
    <name evidence="4" type="ORF">DSL64_11325</name>
</gene>
<dbReference type="PANTHER" id="PTHR43265">
    <property type="entry name" value="ESTERASE ESTD"/>
    <property type="match status" value="1"/>
</dbReference>
<dbReference type="RefSeq" id="WP_115830995.1">
    <property type="nucleotide sequence ID" value="NZ_QNUL01000007.1"/>
</dbReference>
<dbReference type="SUPFAM" id="SSF53474">
    <property type="entry name" value="alpha/beta-Hydrolases"/>
    <property type="match status" value="1"/>
</dbReference>
<protein>
    <submittedName>
        <fullName evidence="4">Alpha/beta hydrolase</fullName>
    </submittedName>
</protein>
<feature type="domain" description="Serine aminopeptidase S33" evidence="3">
    <location>
        <begin position="98"/>
        <end position="193"/>
    </location>
</feature>
<dbReference type="EMBL" id="QNUL01000007">
    <property type="protein sequence ID" value="REA61553.1"/>
    <property type="molecule type" value="Genomic_DNA"/>
</dbReference>
<sequence length="374" mass="41168">MKKPYLIAGLGTMALVAIFITYLYMGKAFEAKPWEPEKPYPYKSEDVTFENKPAKVKLAGTLTLPSETGKFPAVILITGSGPQNRDEEILGHKPFLILADHLTRNGIAVLRYDDRGTASSTGDFQSATGVDFSMDAESALAYLKTRSDIDTTRIGLIGHSEGGMVATLVAARRADVAFMVLLASPAVNILKGLVTQDSLIARSFGVSEKEVEEMKKVNRQVYELAASDISNDSLKSQLTILAKNNELKLPGQLIPPGVTKEQMMEANIQRFSSPWFRYIIDYDPAVDLAKIKCPVLALIGEKDLQVTPWDNLPLTQSILKNAGNTNVVAKELKNLNHFFQECETGSPKEYADTSQMFASTMLSEISAWLNIRIK</sequence>
<dbReference type="Proteomes" id="UP000256373">
    <property type="component" value="Unassembled WGS sequence"/>
</dbReference>
<dbReference type="OrthoDB" id="9809549at2"/>
<organism evidence="4 5">
    <name type="scientific">Dyadobacter luteus</name>
    <dbReference type="NCBI Taxonomy" id="2259619"/>
    <lineage>
        <taxon>Bacteria</taxon>
        <taxon>Pseudomonadati</taxon>
        <taxon>Bacteroidota</taxon>
        <taxon>Cytophagia</taxon>
        <taxon>Cytophagales</taxon>
        <taxon>Spirosomataceae</taxon>
        <taxon>Dyadobacter</taxon>
    </lineage>
</organism>
<dbReference type="GO" id="GO:0004252">
    <property type="term" value="F:serine-type endopeptidase activity"/>
    <property type="evidence" value="ECO:0007669"/>
    <property type="project" value="InterPro"/>
</dbReference>
<keyword evidence="5" id="KW-1185">Reference proteome</keyword>
<reference evidence="4 5" key="1">
    <citation type="submission" date="2018-07" db="EMBL/GenBank/DDBJ databases">
        <title>Dyadobacter roseus sp. nov., isolated from rose rhizosphere soil.</title>
        <authorList>
            <person name="Chen L."/>
        </authorList>
    </citation>
    <scope>NUCLEOTIDE SEQUENCE [LARGE SCALE GENOMIC DNA]</scope>
    <source>
        <strain evidence="4 5">RS19</strain>
    </source>
</reference>
<name>A0A3D8YCJ2_9BACT</name>
<evidence type="ECO:0000259" key="3">
    <source>
        <dbReference type="Pfam" id="PF12146"/>
    </source>
</evidence>
<dbReference type="GO" id="GO:0006508">
    <property type="term" value="P:proteolysis"/>
    <property type="evidence" value="ECO:0007669"/>
    <property type="project" value="InterPro"/>
</dbReference>
<keyword evidence="2" id="KW-0812">Transmembrane</keyword>
<feature type="transmembrane region" description="Helical" evidence="2">
    <location>
        <begin position="6"/>
        <end position="25"/>
    </location>
</feature>